<dbReference type="AlphaFoldDB" id="A0AAV2BBX7"/>
<evidence type="ECO:0000256" key="1">
    <source>
        <dbReference type="SAM" id="MobiDB-lite"/>
    </source>
</evidence>
<dbReference type="InterPro" id="IPR007110">
    <property type="entry name" value="Ig-like_dom"/>
</dbReference>
<evidence type="ECO:0000313" key="4">
    <source>
        <dbReference type="Proteomes" id="UP001497382"/>
    </source>
</evidence>
<keyword evidence="4" id="KW-1185">Reference proteome</keyword>
<dbReference type="CDD" id="cd00096">
    <property type="entry name" value="Ig"/>
    <property type="match status" value="1"/>
</dbReference>
<dbReference type="SUPFAM" id="SSF48726">
    <property type="entry name" value="Immunoglobulin"/>
    <property type="match status" value="1"/>
</dbReference>
<dbReference type="Proteomes" id="UP001497382">
    <property type="component" value="Unassembled WGS sequence"/>
</dbReference>
<dbReference type="Pfam" id="PF07686">
    <property type="entry name" value="V-set"/>
    <property type="match status" value="1"/>
</dbReference>
<organism evidence="3 4">
    <name type="scientific">Larinioides sclopetarius</name>
    <dbReference type="NCBI Taxonomy" id="280406"/>
    <lineage>
        <taxon>Eukaryota</taxon>
        <taxon>Metazoa</taxon>
        <taxon>Ecdysozoa</taxon>
        <taxon>Arthropoda</taxon>
        <taxon>Chelicerata</taxon>
        <taxon>Arachnida</taxon>
        <taxon>Araneae</taxon>
        <taxon>Araneomorphae</taxon>
        <taxon>Entelegynae</taxon>
        <taxon>Araneoidea</taxon>
        <taxon>Araneidae</taxon>
        <taxon>Larinioides</taxon>
    </lineage>
</organism>
<dbReference type="Gene3D" id="2.60.40.10">
    <property type="entry name" value="Immunoglobulins"/>
    <property type="match status" value="1"/>
</dbReference>
<sequence length="203" mass="22686">MNSSNVKHQEGSIKNIRKREPQAVKDMFGGSGHQMALGTRWEDLAAAFKGGCECLRLRMLQVPDSVEVGKVARLVCDFDEEQDDLYSVKWYKDDVEFFRFLPNDRPANQFFEIGDVDVDMSRSSNGTVYLQNTSLLAEGTYRCEVSADAPSFQSISLEKFMSVQEHPPSNVPEDMPKSTASPSLLTTPHLEGPLRASVLGEDF</sequence>
<feature type="domain" description="Ig-like" evidence="2">
    <location>
        <begin position="69"/>
        <end position="156"/>
    </location>
</feature>
<dbReference type="InterPro" id="IPR036179">
    <property type="entry name" value="Ig-like_dom_sf"/>
</dbReference>
<feature type="region of interest" description="Disordered" evidence="1">
    <location>
        <begin position="164"/>
        <end position="203"/>
    </location>
</feature>
<gene>
    <name evidence="3" type="ORF">LARSCL_LOCUS18371</name>
</gene>
<name>A0AAV2BBX7_9ARAC</name>
<protein>
    <recommendedName>
        <fullName evidence="2">Ig-like domain-containing protein</fullName>
    </recommendedName>
</protein>
<dbReference type="EMBL" id="CAXIEN010000333">
    <property type="protein sequence ID" value="CAL1293746.1"/>
    <property type="molecule type" value="Genomic_DNA"/>
</dbReference>
<dbReference type="FunFam" id="2.60.40.10:FF:000437">
    <property type="entry name" value="Beat-IIIc, isoform A"/>
    <property type="match status" value="1"/>
</dbReference>
<evidence type="ECO:0000313" key="3">
    <source>
        <dbReference type="EMBL" id="CAL1293746.1"/>
    </source>
</evidence>
<dbReference type="InterPro" id="IPR013783">
    <property type="entry name" value="Ig-like_fold"/>
</dbReference>
<evidence type="ECO:0000259" key="2">
    <source>
        <dbReference type="PROSITE" id="PS50835"/>
    </source>
</evidence>
<dbReference type="PROSITE" id="PS50835">
    <property type="entry name" value="IG_LIKE"/>
    <property type="match status" value="1"/>
</dbReference>
<dbReference type="PANTHER" id="PTHR21261">
    <property type="entry name" value="BEAT PROTEIN"/>
    <property type="match status" value="1"/>
</dbReference>
<accession>A0AAV2BBX7</accession>
<comment type="caution">
    <text evidence="3">The sequence shown here is derived from an EMBL/GenBank/DDBJ whole genome shotgun (WGS) entry which is preliminary data.</text>
</comment>
<dbReference type="PANTHER" id="PTHR21261:SF15">
    <property type="entry name" value="BEATEN PATH IIIA, ISOFORM D-RELATED"/>
    <property type="match status" value="1"/>
</dbReference>
<proteinExistence type="predicted"/>
<reference evidence="3 4" key="1">
    <citation type="submission" date="2024-04" db="EMBL/GenBank/DDBJ databases">
        <authorList>
            <person name="Rising A."/>
            <person name="Reimegard J."/>
            <person name="Sonavane S."/>
            <person name="Akerstrom W."/>
            <person name="Nylinder S."/>
            <person name="Hedman E."/>
            <person name="Kallberg Y."/>
        </authorList>
    </citation>
    <scope>NUCLEOTIDE SEQUENCE [LARGE SCALE GENOMIC DNA]</scope>
</reference>
<dbReference type="InterPro" id="IPR013106">
    <property type="entry name" value="Ig_V-set"/>
</dbReference>